<keyword evidence="7" id="KW-1185">Reference proteome</keyword>
<reference evidence="6 7" key="1">
    <citation type="journal article" date="2023" name="Hortic Res">
        <title>Pangenome of water caltrop reveals structural variations and asymmetric subgenome divergence after allopolyploidization.</title>
        <authorList>
            <person name="Zhang X."/>
            <person name="Chen Y."/>
            <person name="Wang L."/>
            <person name="Yuan Y."/>
            <person name="Fang M."/>
            <person name="Shi L."/>
            <person name="Lu R."/>
            <person name="Comes H.P."/>
            <person name="Ma Y."/>
            <person name="Chen Y."/>
            <person name="Huang G."/>
            <person name="Zhou Y."/>
            <person name="Zheng Z."/>
            <person name="Qiu Y."/>
        </authorList>
    </citation>
    <scope>NUCLEOTIDE SEQUENCE [LARGE SCALE GENOMIC DNA]</scope>
    <source>
        <tissue evidence="6">Roots</tissue>
    </source>
</reference>
<evidence type="ECO:0000313" key="7">
    <source>
        <dbReference type="Proteomes" id="UP001345219"/>
    </source>
</evidence>
<evidence type="ECO:0000256" key="5">
    <source>
        <dbReference type="SAM" id="SignalP"/>
    </source>
</evidence>
<dbReference type="InterPro" id="IPR035669">
    <property type="entry name" value="SGNH_plant_lipase-like"/>
</dbReference>
<evidence type="ECO:0000313" key="6">
    <source>
        <dbReference type="EMBL" id="KAK4776117.1"/>
    </source>
</evidence>
<dbReference type="EMBL" id="JAXIOK010000003">
    <property type="protein sequence ID" value="KAK4776117.1"/>
    <property type="molecule type" value="Genomic_DNA"/>
</dbReference>
<dbReference type="SUPFAM" id="SSF52266">
    <property type="entry name" value="SGNH hydrolase"/>
    <property type="match status" value="1"/>
</dbReference>
<dbReference type="PANTHER" id="PTHR46020:SF32">
    <property type="entry name" value="GDSL ESTERASE_LIPASE"/>
    <property type="match status" value="1"/>
</dbReference>
<keyword evidence="2" id="KW-0378">Hydrolase</keyword>
<dbReference type="Gene3D" id="3.40.50.1110">
    <property type="entry name" value="SGNH hydrolase"/>
    <property type="match status" value="1"/>
</dbReference>
<sequence>MGILKASSGSLLYFIVLLHSLNIISGVQGRTAKDGGFRPQKLFVFGDSYASTGNNDVSVRSWKVPYGITFPGVPTGRYSDGRVLTDFLAKYLGLKSPVAYRLRNIATSRELNYGINFATGGAGIFDTIFPGTPNMTTQIDLFQQLIEMKAGSISSGLDSSLALVVLSGNDYSSYLARNGSISGLPIYISRVVNQLAVNLRRIYDVGVRKVVISSLPPLGCLPSITVSSGFQKCNSTFDPLIILHNTLLQRALAKLNNETNDASAFFPLDVHGSFRSLLLTTKGSTKFENPLKPCCLGESNGFTCGSVDAITGNKMYTICPNPKKAFFWDMEHPTQEGWRAAFDILKPSLQQLL</sequence>
<accession>A0AAN7QRW3</accession>
<evidence type="ECO:0000256" key="3">
    <source>
        <dbReference type="ARBA" id="ARBA00022963"/>
    </source>
</evidence>
<dbReference type="Pfam" id="PF00657">
    <property type="entry name" value="Lipase_GDSL"/>
    <property type="match status" value="1"/>
</dbReference>
<dbReference type="AlphaFoldDB" id="A0AAN7QRW3"/>
<dbReference type="InterPro" id="IPR001087">
    <property type="entry name" value="GDSL"/>
</dbReference>
<keyword evidence="5" id="KW-0732">Signal</keyword>
<keyword evidence="3" id="KW-0442">Lipid degradation</keyword>
<feature type="chain" id="PRO_5042901902" description="GDSL esterase/lipase" evidence="5">
    <location>
        <begin position="30"/>
        <end position="353"/>
    </location>
</feature>
<evidence type="ECO:0008006" key="8">
    <source>
        <dbReference type="Google" id="ProtNLM"/>
    </source>
</evidence>
<gene>
    <name evidence="6" type="ORF">SAY87_024078</name>
</gene>
<dbReference type="Proteomes" id="UP001345219">
    <property type="component" value="Chromosome 18"/>
</dbReference>
<dbReference type="GO" id="GO:0016042">
    <property type="term" value="P:lipid catabolic process"/>
    <property type="evidence" value="ECO:0007669"/>
    <property type="project" value="UniProtKB-KW"/>
</dbReference>
<evidence type="ECO:0000256" key="2">
    <source>
        <dbReference type="ARBA" id="ARBA00022801"/>
    </source>
</evidence>
<name>A0AAN7QRW3_9MYRT</name>
<organism evidence="6 7">
    <name type="scientific">Trapa incisa</name>
    <dbReference type="NCBI Taxonomy" id="236973"/>
    <lineage>
        <taxon>Eukaryota</taxon>
        <taxon>Viridiplantae</taxon>
        <taxon>Streptophyta</taxon>
        <taxon>Embryophyta</taxon>
        <taxon>Tracheophyta</taxon>
        <taxon>Spermatophyta</taxon>
        <taxon>Magnoliopsida</taxon>
        <taxon>eudicotyledons</taxon>
        <taxon>Gunneridae</taxon>
        <taxon>Pentapetalae</taxon>
        <taxon>rosids</taxon>
        <taxon>malvids</taxon>
        <taxon>Myrtales</taxon>
        <taxon>Lythraceae</taxon>
        <taxon>Trapa</taxon>
    </lineage>
</organism>
<dbReference type="PANTHER" id="PTHR46020">
    <property type="entry name" value="OSJNBB0059K02.9 PROTEIN"/>
    <property type="match status" value="1"/>
</dbReference>
<dbReference type="CDD" id="cd01837">
    <property type="entry name" value="SGNH_plant_lipase_like"/>
    <property type="match status" value="1"/>
</dbReference>
<comment type="caution">
    <text evidence="6">The sequence shown here is derived from an EMBL/GenBank/DDBJ whole genome shotgun (WGS) entry which is preliminary data.</text>
</comment>
<proteinExistence type="inferred from homology"/>
<evidence type="ECO:0000256" key="4">
    <source>
        <dbReference type="ARBA" id="ARBA00023098"/>
    </source>
</evidence>
<feature type="signal peptide" evidence="5">
    <location>
        <begin position="1"/>
        <end position="29"/>
    </location>
</feature>
<comment type="similarity">
    <text evidence="1">Belongs to the 'GDSL' lipolytic enzyme family.</text>
</comment>
<protein>
    <recommendedName>
        <fullName evidence="8">GDSL esterase/lipase</fullName>
    </recommendedName>
</protein>
<keyword evidence="4" id="KW-0443">Lipid metabolism</keyword>
<evidence type="ECO:0000256" key="1">
    <source>
        <dbReference type="ARBA" id="ARBA00008668"/>
    </source>
</evidence>
<dbReference type="GO" id="GO:0016788">
    <property type="term" value="F:hydrolase activity, acting on ester bonds"/>
    <property type="evidence" value="ECO:0007669"/>
    <property type="project" value="InterPro"/>
</dbReference>
<dbReference type="InterPro" id="IPR036514">
    <property type="entry name" value="SGNH_hydro_sf"/>
</dbReference>